<proteinExistence type="inferred from homology"/>
<keyword evidence="7 10" id="KW-1133">Transmembrane helix</keyword>
<dbReference type="PANTHER" id="PTHR30413">
    <property type="entry name" value="INNER MEMBRANE TRANSPORT PERMEASE"/>
    <property type="match status" value="1"/>
</dbReference>
<feature type="transmembrane region" description="Helical" evidence="10">
    <location>
        <begin position="148"/>
        <end position="170"/>
    </location>
</feature>
<evidence type="ECO:0000259" key="11">
    <source>
        <dbReference type="Pfam" id="PF01061"/>
    </source>
</evidence>
<evidence type="ECO:0000313" key="12">
    <source>
        <dbReference type="EMBL" id="CAP56353.1"/>
    </source>
</evidence>
<evidence type="ECO:0000256" key="2">
    <source>
        <dbReference type="ARBA" id="ARBA00007783"/>
    </source>
</evidence>
<dbReference type="InterPro" id="IPR000412">
    <property type="entry name" value="ABC_2_transport"/>
</dbReference>
<evidence type="ECO:0000256" key="1">
    <source>
        <dbReference type="ARBA" id="ARBA00004651"/>
    </source>
</evidence>
<evidence type="ECO:0000256" key="4">
    <source>
        <dbReference type="ARBA" id="ARBA00022475"/>
    </source>
</evidence>
<dbReference type="PANTHER" id="PTHR30413:SF10">
    <property type="entry name" value="CAPSULE POLYSACCHARIDE EXPORT INNER-MEMBRANE PROTEIN CTRC"/>
    <property type="match status" value="1"/>
</dbReference>
<dbReference type="Proteomes" id="UP000001176">
    <property type="component" value="Chromosome"/>
</dbReference>
<comment type="similarity">
    <text evidence="2">Belongs to the ABC-2 integral membrane protein family.</text>
</comment>
<evidence type="ECO:0000256" key="3">
    <source>
        <dbReference type="ARBA" id="ARBA00022448"/>
    </source>
</evidence>
<gene>
    <name evidence="12" type="primary">ctrC</name>
    <name evidence="12" type="ordered locus">GDI2410</name>
</gene>
<feature type="transmembrane region" description="Helical" evidence="10">
    <location>
        <begin position="38"/>
        <end position="61"/>
    </location>
</feature>
<dbReference type="GO" id="GO:0043190">
    <property type="term" value="C:ATP-binding cassette (ABC) transporter complex"/>
    <property type="evidence" value="ECO:0007669"/>
    <property type="project" value="InterPro"/>
</dbReference>
<keyword evidence="9 10" id="KW-0472">Membrane</keyword>
<keyword evidence="5" id="KW-0762">Sugar transport</keyword>
<keyword evidence="4" id="KW-1003">Cell membrane</keyword>
<dbReference type="PRINTS" id="PR00164">
    <property type="entry name" value="ABC2TRNSPORT"/>
</dbReference>
<feature type="transmembrane region" description="Helical" evidence="10">
    <location>
        <begin position="122"/>
        <end position="142"/>
    </location>
</feature>
<evidence type="ECO:0000256" key="7">
    <source>
        <dbReference type="ARBA" id="ARBA00022989"/>
    </source>
</evidence>
<comment type="subcellular location">
    <subcellularLocation>
        <location evidence="1">Cell membrane</location>
        <topology evidence="1">Multi-pass membrane protein</topology>
    </subcellularLocation>
</comment>
<feature type="domain" description="ABC-2 type transporter transmembrane" evidence="11">
    <location>
        <begin position="21"/>
        <end position="228"/>
    </location>
</feature>
<dbReference type="GO" id="GO:0140359">
    <property type="term" value="F:ABC-type transporter activity"/>
    <property type="evidence" value="ECO:0007669"/>
    <property type="project" value="InterPro"/>
</dbReference>
<dbReference type="EMBL" id="AM889285">
    <property type="protein sequence ID" value="CAP56353.1"/>
    <property type="molecule type" value="Genomic_DNA"/>
</dbReference>
<keyword evidence="6 10" id="KW-0812">Transmembrane</keyword>
<dbReference type="AlphaFoldDB" id="A9HMU7"/>
<dbReference type="GO" id="GO:0015920">
    <property type="term" value="P:lipopolysaccharide transport"/>
    <property type="evidence" value="ECO:0007669"/>
    <property type="project" value="TreeGrafter"/>
</dbReference>
<keyword evidence="13" id="KW-1185">Reference proteome</keyword>
<reference evidence="12 13" key="1">
    <citation type="journal article" date="2009" name="BMC Genomics">
        <title>Complete genome sequence of the sugarcane nitrogen-fixing endophyte Gluconacetobacter diazotrophicus Pal5.</title>
        <authorList>
            <person name="Bertalan M."/>
            <person name="Albano R."/>
            <person name="Padua V."/>
            <person name="Rouws L."/>
            <person name="Rojas C."/>
            <person name="Hemerly A."/>
            <person name="Teixeira K."/>
            <person name="Schwab S."/>
            <person name="Araujo J."/>
            <person name="Oliveira A."/>
            <person name="Franca L."/>
            <person name="Magalhaes V."/>
            <person name="Alqueres S."/>
            <person name="Cardoso A."/>
            <person name="Almeida W."/>
            <person name="Loureiro M.M."/>
            <person name="Nogueira E."/>
            <person name="Cidade D."/>
            <person name="Oliveira D."/>
            <person name="Simao T."/>
            <person name="Macedo J."/>
            <person name="Valadao A."/>
            <person name="Dreschsel M."/>
            <person name="Freitas F."/>
            <person name="Vidal M."/>
            <person name="Guedes H."/>
            <person name="Rodrigues E."/>
            <person name="Meneses C."/>
            <person name="Brioso P."/>
            <person name="Pozzer L."/>
            <person name="Figueiredo D."/>
            <person name="Montano H."/>
            <person name="Junior J."/>
            <person name="Filho G."/>
            <person name="Flores V."/>
            <person name="Ferreira B."/>
            <person name="Branco A."/>
            <person name="Gonzalez P."/>
            <person name="Guillobel H."/>
            <person name="Lemos M."/>
            <person name="Seibel L."/>
            <person name="Macedo J."/>
            <person name="Alves-Ferreira M."/>
            <person name="Sachetto-Martins G."/>
            <person name="Coelho A."/>
            <person name="Santos E."/>
            <person name="Amaral G."/>
            <person name="Neves A."/>
            <person name="Pacheco A.B."/>
            <person name="Carvalho D."/>
            <person name="Lery L."/>
            <person name="Bisch P."/>
            <person name="Rossle S.C."/>
            <person name="Urmenyi T."/>
            <person name="Kruger W.V."/>
            <person name="Martins O."/>
            <person name="Baldani J.I."/>
            <person name="Ferreira P.C."/>
        </authorList>
    </citation>
    <scope>NUCLEOTIDE SEQUENCE [LARGE SCALE GENOMIC DNA]</scope>
    <source>
        <strain evidence="13">ATCC 49037 / DSM 5601 / CCUG 37298 / CIP 103539 / LMG 7603 / PAl5</strain>
    </source>
</reference>
<evidence type="ECO:0000256" key="6">
    <source>
        <dbReference type="ARBA" id="ARBA00022692"/>
    </source>
</evidence>
<keyword evidence="8" id="KW-0625">Polysaccharide transport</keyword>
<evidence type="ECO:0000256" key="10">
    <source>
        <dbReference type="SAM" id="Phobius"/>
    </source>
</evidence>
<protein>
    <submittedName>
        <fullName evidence="12">Putative capsule polysaccharide export inner-membrane protein ctrC</fullName>
    </submittedName>
</protein>
<dbReference type="KEGG" id="gdi:GDI2410"/>
<sequence length="266" mass="29532">MSVKMNGPSLFVLFRVQMRVIGALMMRELHTRFGRENLGYLWIVGEPILFCAGVAVVWTAIRPAHEHGLPTTAIVVTGYVPLTMWRHCLGHSLHAFTANGSLLFHRQVTPLDLIFTRVSLEVMGSLIAGLIVAVGAIIMGFMKPPVDYGLLYLGLFFHALFCLGTGLLVASLSEMSEFLEKGVGIISYLSLPLSGAFSMVDWVSPRYRWILLLSPSVNDIEMVRGGQFGYSAHAHFNVLYNSCAIFIMILIGLSLTLRVRRYILVQ</sequence>
<keyword evidence="3" id="KW-0813">Transport</keyword>
<accession>A9HMU7</accession>
<evidence type="ECO:0000313" key="13">
    <source>
        <dbReference type="Proteomes" id="UP000001176"/>
    </source>
</evidence>
<evidence type="ECO:0000256" key="9">
    <source>
        <dbReference type="ARBA" id="ARBA00023136"/>
    </source>
</evidence>
<name>A9HMU7_GLUDA</name>
<evidence type="ECO:0000256" key="8">
    <source>
        <dbReference type="ARBA" id="ARBA00023047"/>
    </source>
</evidence>
<feature type="transmembrane region" description="Helical" evidence="10">
    <location>
        <begin position="238"/>
        <end position="257"/>
    </location>
</feature>
<organism evidence="12 13">
    <name type="scientific">Gluconacetobacter diazotrophicus (strain ATCC 49037 / DSM 5601 / CCUG 37298 / CIP 103539 / LMG 7603 / PAl5)</name>
    <dbReference type="NCBI Taxonomy" id="272568"/>
    <lineage>
        <taxon>Bacteria</taxon>
        <taxon>Pseudomonadati</taxon>
        <taxon>Pseudomonadota</taxon>
        <taxon>Alphaproteobacteria</taxon>
        <taxon>Acetobacterales</taxon>
        <taxon>Acetobacteraceae</taxon>
        <taxon>Gluconacetobacter</taxon>
    </lineage>
</organism>
<dbReference type="InterPro" id="IPR013525">
    <property type="entry name" value="ABC2_TM"/>
</dbReference>
<evidence type="ECO:0000256" key="5">
    <source>
        <dbReference type="ARBA" id="ARBA00022597"/>
    </source>
</evidence>
<dbReference type="GO" id="GO:0015774">
    <property type="term" value="P:polysaccharide transport"/>
    <property type="evidence" value="ECO:0007669"/>
    <property type="project" value="UniProtKB-KW"/>
</dbReference>
<dbReference type="Pfam" id="PF01061">
    <property type="entry name" value="ABC2_membrane"/>
    <property type="match status" value="1"/>
</dbReference>